<dbReference type="PROSITE" id="PS50262">
    <property type="entry name" value="G_PROTEIN_RECEP_F1_2"/>
    <property type="match status" value="1"/>
</dbReference>
<keyword evidence="7 9" id="KW-0675">Receptor</keyword>
<evidence type="ECO:0000313" key="13">
    <source>
        <dbReference type="EMBL" id="AEO33262.1"/>
    </source>
</evidence>
<evidence type="ECO:0000256" key="11">
    <source>
        <dbReference type="SAM" id="Phobius"/>
    </source>
</evidence>
<dbReference type="GO" id="GO:0005886">
    <property type="term" value="C:plasma membrane"/>
    <property type="evidence" value="ECO:0007669"/>
    <property type="project" value="TreeGrafter"/>
</dbReference>
<evidence type="ECO:0000256" key="3">
    <source>
        <dbReference type="ARBA" id="ARBA00022692"/>
    </source>
</evidence>
<feature type="transmembrane region" description="Helical" evidence="11">
    <location>
        <begin position="228"/>
        <end position="245"/>
    </location>
</feature>
<dbReference type="InterPro" id="IPR017452">
    <property type="entry name" value="GPCR_Rhodpsn_7TM"/>
</dbReference>
<comment type="subcellular location">
    <subcellularLocation>
        <location evidence="1">Membrane</location>
        <topology evidence="1">Multi-pass membrane protein</topology>
    </subcellularLocation>
</comment>
<dbReference type="InterPro" id="IPR000276">
    <property type="entry name" value="GPCR_Rhodpsn"/>
</dbReference>
<keyword evidence="6 11" id="KW-0472">Membrane</keyword>
<dbReference type="EMBL" id="JO841645">
    <property type="protein sequence ID" value="AEO33262.1"/>
    <property type="molecule type" value="mRNA"/>
</dbReference>
<dbReference type="PANTHER" id="PTHR24243:SF208">
    <property type="entry name" value="PYROKININ-1 RECEPTOR"/>
    <property type="match status" value="1"/>
</dbReference>
<dbReference type="PRINTS" id="PR00237">
    <property type="entry name" value="GPCRRHODOPSN"/>
</dbReference>
<feature type="transmembrane region" description="Helical" evidence="11">
    <location>
        <begin position="91"/>
        <end position="109"/>
    </location>
</feature>
<sequence length="348" mass="38701">EPVASAASIATLASLFAAIGFSGVLGNAFVVCAVLGDRDMRSSVTNLFILNLAVSDLTILLACVPDIVLFIRNRGWELGLGLCRTLRFVEVMALYASVMTLVSVCVERYVAIVHPMRAHLLCCRKRVRLVIAALWPLSALLATPNLVYHEIQYPRPGFAPCVMNFPSFHAFVLFKYTEFLLFYLLPLVVQCVLYTIVGRRLFSAESFRSMAPAVGREKYARSVKARRGVIKMLVAGVTVYFISFSPHQVLLLYNTLSGRRFEETWTYLIFVNLMAYTSSACNPLLYSVFSHKFRAKFLAILGIRRRRAVRGSGLTSSNKKSDARRWSSSPIIRGGVGGQSCKTSLTQV</sequence>
<evidence type="ECO:0000256" key="1">
    <source>
        <dbReference type="ARBA" id="ARBA00004141"/>
    </source>
</evidence>
<feature type="transmembrane region" description="Helical" evidence="11">
    <location>
        <begin position="180"/>
        <end position="202"/>
    </location>
</feature>
<dbReference type="CDD" id="cd00637">
    <property type="entry name" value="7tm_classA_rhodopsin-like"/>
    <property type="match status" value="1"/>
</dbReference>
<keyword evidence="4 11" id="KW-1133">Transmembrane helix</keyword>
<evidence type="ECO:0000256" key="2">
    <source>
        <dbReference type="ARBA" id="ARBA00010663"/>
    </source>
</evidence>
<evidence type="ECO:0000256" key="6">
    <source>
        <dbReference type="ARBA" id="ARBA00023136"/>
    </source>
</evidence>
<evidence type="ECO:0000256" key="4">
    <source>
        <dbReference type="ARBA" id="ARBA00022989"/>
    </source>
</evidence>
<dbReference type="Gene3D" id="1.20.1070.10">
    <property type="entry name" value="Rhodopsin 7-helix transmembrane proteins"/>
    <property type="match status" value="1"/>
</dbReference>
<feature type="transmembrane region" description="Helical" evidence="11">
    <location>
        <begin position="47"/>
        <end position="71"/>
    </location>
</feature>
<comment type="similarity">
    <text evidence="2 9">Belongs to the G-protein coupled receptor 1 family.</text>
</comment>
<organism evidence="13">
    <name type="scientific">Amblyomma maculatum</name>
    <name type="common">Gulf Coast tick</name>
    <dbReference type="NCBI Taxonomy" id="34609"/>
    <lineage>
        <taxon>Eukaryota</taxon>
        <taxon>Metazoa</taxon>
        <taxon>Ecdysozoa</taxon>
        <taxon>Arthropoda</taxon>
        <taxon>Chelicerata</taxon>
        <taxon>Arachnida</taxon>
        <taxon>Acari</taxon>
        <taxon>Parasitiformes</taxon>
        <taxon>Ixodida</taxon>
        <taxon>Ixodoidea</taxon>
        <taxon>Ixodidae</taxon>
        <taxon>Amblyomminae</taxon>
        <taxon>Amblyomma</taxon>
    </lineage>
</organism>
<name>G3MIE4_AMBMU</name>
<dbReference type="Pfam" id="PF00001">
    <property type="entry name" value="7tm_1"/>
    <property type="match status" value="1"/>
</dbReference>
<protein>
    <recommendedName>
        <fullName evidence="12">G-protein coupled receptors family 1 profile domain-containing protein</fullName>
    </recommendedName>
</protein>
<proteinExistence type="evidence at transcript level"/>
<feature type="domain" description="G-protein coupled receptors family 1 profile" evidence="12">
    <location>
        <begin position="26"/>
        <end position="286"/>
    </location>
</feature>
<reference evidence="13" key="1">
    <citation type="journal article" date="2011" name="PLoS ONE">
        <title>A deep insight into the sialotranscriptome of the gulf coast tick, Amblyomma maculatum.</title>
        <authorList>
            <person name="Karim S."/>
            <person name="Singh P."/>
            <person name="Ribeiro J.M."/>
        </authorList>
    </citation>
    <scope>NUCLEOTIDE SEQUENCE</scope>
    <source>
        <tissue evidence="13">Salivary gland</tissue>
    </source>
</reference>
<dbReference type="SUPFAM" id="SSF81321">
    <property type="entry name" value="Family A G protein-coupled receptor-like"/>
    <property type="match status" value="1"/>
</dbReference>
<evidence type="ECO:0000256" key="7">
    <source>
        <dbReference type="ARBA" id="ARBA00023170"/>
    </source>
</evidence>
<evidence type="ECO:0000256" key="5">
    <source>
        <dbReference type="ARBA" id="ARBA00023040"/>
    </source>
</evidence>
<dbReference type="PANTHER" id="PTHR24243">
    <property type="entry name" value="G-PROTEIN COUPLED RECEPTOR"/>
    <property type="match status" value="1"/>
</dbReference>
<evidence type="ECO:0000256" key="8">
    <source>
        <dbReference type="ARBA" id="ARBA00023224"/>
    </source>
</evidence>
<feature type="transmembrane region" description="Helical" evidence="11">
    <location>
        <begin position="129"/>
        <end position="148"/>
    </location>
</feature>
<dbReference type="PROSITE" id="PS00237">
    <property type="entry name" value="G_PROTEIN_RECEP_F1_1"/>
    <property type="match status" value="1"/>
</dbReference>
<evidence type="ECO:0000259" key="12">
    <source>
        <dbReference type="PROSITE" id="PS50262"/>
    </source>
</evidence>
<dbReference type="AlphaFoldDB" id="G3MIE4"/>
<evidence type="ECO:0000256" key="9">
    <source>
        <dbReference type="RuleBase" id="RU000688"/>
    </source>
</evidence>
<feature type="transmembrane region" description="Helical" evidence="11">
    <location>
        <begin position="265"/>
        <end position="289"/>
    </location>
</feature>
<evidence type="ECO:0000256" key="10">
    <source>
        <dbReference type="SAM" id="MobiDB-lite"/>
    </source>
</evidence>
<keyword evidence="8 9" id="KW-0807">Transducer</keyword>
<feature type="transmembrane region" description="Helical" evidence="11">
    <location>
        <begin position="12"/>
        <end position="35"/>
    </location>
</feature>
<accession>G3MIE4</accession>
<dbReference type="GO" id="GO:0004930">
    <property type="term" value="F:G protein-coupled receptor activity"/>
    <property type="evidence" value="ECO:0007669"/>
    <property type="project" value="UniProtKB-KW"/>
</dbReference>
<feature type="non-terminal residue" evidence="13">
    <location>
        <position position="1"/>
    </location>
</feature>
<keyword evidence="5 9" id="KW-0297">G-protein coupled receptor</keyword>
<keyword evidence="3 9" id="KW-0812">Transmembrane</keyword>
<feature type="region of interest" description="Disordered" evidence="10">
    <location>
        <begin position="313"/>
        <end position="348"/>
    </location>
</feature>